<comment type="caution">
    <text evidence="2">The sequence shown here is derived from an EMBL/GenBank/DDBJ whole genome shotgun (WGS) entry which is preliminary data.</text>
</comment>
<dbReference type="Proteomes" id="UP000658514">
    <property type="component" value="Unassembled WGS sequence"/>
</dbReference>
<gene>
    <name evidence="2" type="ORF">H6G24_19830</name>
</gene>
<feature type="signal peptide" evidence="1">
    <location>
        <begin position="1"/>
        <end position="29"/>
    </location>
</feature>
<reference evidence="2 3" key="1">
    <citation type="journal article" date="2020" name="ISME J.">
        <title>Comparative genomics reveals insights into cyanobacterial evolution and habitat adaptation.</title>
        <authorList>
            <person name="Chen M.Y."/>
            <person name="Teng W.K."/>
            <person name="Zhao L."/>
            <person name="Hu C.X."/>
            <person name="Zhou Y.K."/>
            <person name="Han B.P."/>
            <person name="Song L.R."/>
            <person name="Shu W.S."/>
        </authorList>
    </citation>
    <scope>NUCLEOTIDE SEQUENCE [LARGE SCALE GENOMIC DNA]</scope>
    <source>
        <strain evidence="2 3">FACHB-288</strain>
    </source>
</reference>
<feature type="chain" id="PRO_5045046702" evidence="1">
    <location>
        <begin position="30"/>
        <end position="240"/>
    </location>
</feature>
<accession>A0ABR8ACV0</accession>
<evidence type="ECO:0000313" key="2">
    <source>
        <dbReference type="EMBL" id="MBD2197728.1"/>
    </source>
</evidence>
<sequence length="240" mass="26559">MSYVSQICKYGGKILLMFALVSLPLPALSENQQVNSSAEFELQTQISDRDGKIIELLVAIALSQSSQVREAKAAMGWSAFTDVLTVELSPSQTTTNYNLPEILSESERSFGISITIDPIRLLNVINELPIRQARWHETKQQKRLAVIQYYLAYLQAQQATKIAAYRMQQITPTVGKTERIASVNSQVTVAQPVSLANPEYVAAATEMLNTNARERLALEELAACIGLSSQATLRLINELK</sequence>
<evidence type="ECO:0000313" key="3">
    <source>
        <dbReference type="Proteomes" id="UP000658514"/>
    </source>
</evidence>
<keyword evidence="1" id="KW-0732">Signal</keyword>
<proteinExistence type="predicted"/>
<name>A0ABR8ACV0_9CYAN</name>
<keyword evidence="3" id="KW-1185">Reference proteome</keyword>
<dbReference type="RefSeq" id="WP_190543457.1">
    <property type="nucleotide sequence ID" value="NZ_CAWPNO010000064.1"/>
</dbReference>
<organism evidence="2 3">
    <name type="scientific">Calothrix parietina FACHB-288</name>
    <dbReference type="NCBI Taxonomy" id="2692896"/>
    <lineage>
        <taxon>Bacteria</taxon>
        <taxon>Bacillati</taxon>
        <taxon>Cyanobacteriota</taxon>
        <taxon>Cyanophyceae</taxon>
        <taxon>Nostocales</taxon>
        <taxon>Calotrichaceae</taxon>
        <taxon>Calothrix</taxon>
    </lineage>
</organism>
<dbReference type="EMBL" id="JACJQH010000031">
    <property type="protein sequence ID" value="MBD2197728.1"/>
    <property type="molecule type" value="Genomic_DNA"/>
</dbReference>
<protein>
    <submittedName>
        <fullName evidence="2">Uncharacterized protein</fullName>
    </submittedName>
</protein>
<evidence type="ECO:0000256" key="1">
    <source>
        <dbReference type="SAM" id="SignalP"/>
    </source>
</evidence>